<dbReference type="EMBL" id="KQ964257">
    <property type="protein sequence ID" value="KXJ88765.1"/>
    <property type="molecule type" value="Genomic_DNA"/>
</dbReference>
<feature type="compositionally biased region" description="Low complexity" evidence="1">
    <location>
        <begin position="1"/>
        <end position="15"/>
    </location>
</feature>
<sequence length="452" mass="48759">MAQQSSSSSANNASNGLGGSRWAALEPRLLTEMPKPLNVAEDGENELHVPRTRPHQAPAPAPTPMPAPAAGNQAAATSSNTANAGPKDSVNPAPKVTHSLGSSLLWAIVSGQSMDILRKIGDECAWVDPKAFKTRCMAVAPTPFTACFLHDNLDALRYLIDEVDDSIFHWLEVSSDDLIRCIDIALKNGLDDILLYLISEVNIDPGANLTFATRLAKHGMAECLHWRLVGDSVDMPESEMQGLVLLCLKKAVQADSARLPDNLAVVQCLLDLGGPGVCKSNQMLELMMIAVVSDRMKEALAMFSAWLNSPTSPTPTTPIKHSTILTLYCMVRDSDDDAGEWILETLEHRFPSFLPPIFPVDNDNDAIWSDDDDDDETAAYSSPSSSSNSDFVEITQAEAAEYAEHLRMGELQAAGLAGEIPIALSEALELPRLRAVAHEDDGYEADVDGSTL</sequence>
<dbReference type="InParanoid" id="A0A136IV80"/>
<feature type="region of interest" description="Disordered" evidence="1">
    <location>
        <begin position="27"/>
        <end position="94"/>
    </location>
</feature>
<gene>
    <name evidence="2" type="ORF">Micbo1qcDRAFT_213885</name>
</gene>
<dbReference type="AlphaFoldDB" id="A0A136IV80"/>
<organism evidence="2 3">
    <name type="scientific">Microdochium bolleyi</name>
    <dbReference type="NCBI Taxonomy" id="196109"/>
    <lineage>
        <taxon>Eukaryota</taxon>
        <taxon>Fungi</taxon>
        <taxon>Dikarya</taxon>
        <taxon>Ascomycota</taxon>
        <taxon>Pezizomycotina</taxon>
        <taxon>Sordariomycetes</taxon>
        <taxon>Xylariomycetidae</taxon>
        <taxon>Xylariales</taxon>
        <taxon>Microdochiaceae</taxon>
        <taxon>Microdochium</taxon>
    </lineage>
</organism>
<keyword evidence="3" id="KW-1185">Reference proteome</keyword>
<feature type="compositionally biased region" description="Low complexity" evidence="1">
    <location>
        <begin position="68"/>
        <end position="86"/>
    </location>
</feature>
<feature type="compositionally biased region" description="Acidic residues" evidence="1">
    <location>
        <begin position="364"/>
        <end position="377"/>
    </location>
</feature>
<proteinExistence type="predicted"/>
<accession>A0A136IV80</accession>
<feature type="region of interest" description="Disordered" evidence="1">
    <location>
        <begin position="1"/>
        <end position="20"/>
    </location>
</feature>
<feature type="compositionally biased region" description="Pro residues" evidence="1">
    <location>
        <begin position="57"/>
        <end position="67"/>
    </location>
</feature>
<evidence type="ECO:0000313" key="2">
    <source>
        <dbReference type="EMBL" id="KXJ88765.1"/>
    </source>
</evidence>
<evidence type="ECO:0000313" key="3">
    <source>
        <dbReference type="Proteomes" id="UP000070501"/>
    </source>
</evidence>
<reference evidence="3" key="1">
    <citation type="submission" date="2016-02" db="EMBL/GenBank/DDBJ databases">
        <title>Draft genome sequence of Microdochium bolleyi, a fungal endophyte of beachgrass.</title>
        <authorList>
            <consortium name="DOE Joint Genome Institute"/>
            <person name="David A.S."/>
            <person name="May G."/>
            <person name="Haridas S."/>
            <person name="Lim J."/>
            <person name="Wang M."/>
            <person name="Labutti K."/>
            <person name="Lipzen A."/>
            <person name="Barry K."/>
            <person name="Grigoriev I.V."/>
        </authorList>
    </citation>
    <scope>NUCLEOTIDE SEQUENCE [LARGE SCALE GENOMIC DNA]</scope>
    <source>
        <strain evidence="3">J235TASD1</strain>
    </source>
</reference>
<dbReference type="Proteomes" id="UP000070501">
    <property type="component" value="Unassembled WGS sequence"/>
</dbReference>
<evidence type="ECO:0000256" key="1">
    <source>
        <dbReference type="SAM" id="MobiDB-lite"/>
    </source>
</evidence>
<feature type="region of interest" description="Disordered" evidence="1">
    <location>
        <begin position="364"/>
        <end position="390"/>
    </location>
</feature>
<protein>
    <submittedName>
        <fullName evidence="2">Uncharacterized protein</fullName>
    </submittedName>
</protein>
<name>A0A136IV80_9PEZI</name>
<dbReference type="OrthoDB" id="10443143at2759"/>